<dbReference type="Proteomes" id="UP000256661">
    <property type="component" value="Unassembled WGS sequence"/>
</dbReference>
<accession>A0A3D9SIN4</accession>
<gene>
    <name evidence="1" type="ORF">DFJ69_1187</name>
</gene>
<dbReference type="AlphaFoldDB" id="A0A3D9SIN4"/>
<name>A0A3D9SIN4_9ACTN</name>
<comment type="caution">
    <text evidence="1">The sequence shown here is derived from an EMBL/GenBank/DDBJ whole genome shotgun (WGS) entry which is preliminary data.</text>
</comment>
<sequence>MRRRAGVRPNDLAGLRHSVVGLAMDAREQIRDPDVGECFLWEAVWVSGELRSRLDALDHLLERLSDAADAWTGEAIGTMPLREEVRGVARECSGRMPAEPWSAGR</sequence>
<dbReference type="RefSeq" id="WP_170177547.1">
    <property type="nucleotide sequence ID" value="NZ_QTTT01000001.1"/>
</dbReference>
<evidence type="ECO:0000313" key="2">
    <source>
        <dbReference type="Proteomes" id="UP000256661"/>
    </source>
</evidence>
<reference evidence="1 2" key="1">
    <citation type="submission" date="2018-08" db="EMBL/GenBank/DDBJ databases">
        <title>Sequencing the genomes of 1000 actinobacteria strains.</title>
        <authorList>
            <person name="Klenk H.-P."/>
        </authorList>
    </citation>
    <scope>NUCLEOTIDE SEQUENCE [LARGE SCALE GENOMIC DNA]</scope>
    <source>
        <strain evidence="1 2">DSM 43927</strain>
    </source>
</reference>
<dbReference type="EMBL" id="QTTT01000001">
    <property type="protein sequence ID" value="REE95776.1"/>
    <property type="molecule type" value="Genomic_DNA"/>
</dbReference>
<keyword evidence="2" id="KW-1185">Reference proteome</keyword>
<evidence type="ECO:0000313" key="1">
    <source>
        <dbReference type="EMBL" id="REE95776.1"/>
    </source>
</evidence>
<protein>
    <submittedName>
        <fullName evidence="1">Uncharacterized protein</fullName>
    </submittedName>
</protein>
<proteinExistence type="predicted"/>
<organism evidence="1 2">
    <name type="scientific">Thermomonospora umbrina</name>
    <dbReference type="NCBI Taxonomy" id="111806"/>
    <lineage>
        <taxon>Bacteria</taxon>
        <taxon>Bacillati</taxon>
        <taxon>Actinomycetota</taxon>
        <taxon>Actinomycetes</taxon>
        <taxon>Streptosporangiales</taxon>
        <taxon>Thermomonosporaceae</taxon>
        <taxon>Thermomonospora</taxon>
    </lineage>
</organism>